<dbReference type="SUPFAM" id="SSF53474">
    <property type="entry name" value="alpha/beta-Hydrolases"/>
    <property type="match status" value="1"/>
</dbReference>
<protein>
    <submittedName>
        <fullName evidence="2">Pimeloyl-ACP methyl ester carboxylesterase</fullName>
    </submittedName>
</protein>
<organism evidence="2 3">
    <name type="scientific">Azospirillum picis</name>
    <dbReference type="NCBI Taxonomy" id="488438"/>
    <lineage>
        <taxon>Bacteria</taxon>
        <taxon>Pseudomonadati</taxon>
        <taxon>Pseudomonadota</taxon>
        <taxon>Alphaproteobacteria</taxon>
        <taxon>Rhodospirillales</taxon>
        <taxon>Azospirillaceae</taxon>
        <taxon>Azospirillum</taxon>
    </lineage>
</organism>
<comment type="caution">
    <text evidence="2">The sequence shown here is derived from an EMBL/GenBank/DDBJ whole genome shotgun (WGS) entry which is preliminary data.</text>
</comment>
<evidence type="ECO:0000313" key="2">
    <source>
        <dbReference type="EMBL" id="MDQ0533562.1"/>
    </source>
</evidence>
<gene>
    <name evidence="2" type="ORF">QO018_002420</name>
</gene>
<dbReference type="Proteomes" id="UP001244552">
    <property type="component" value="Unassembled WGS sequence"/>
</dbReference>
<dbReference type="PANTHER" id="PTHR43798">
    <property type="entry name" value="MONOACYLGLYCEROL LIPASE"/>
    <property type="match status" value="1"/>
</dbReference>
<accession>A0ABU0MJC4</accession>
<dbReference type="Gene3D" id="3.40.50.1820">
    <property type="entry name" value="alpha/beta hydrolase"/>
    <property type="match status" value="1"/>
</dbReference>
<name>A0ABU0MJC4_9PROT</name>
<dbReference type="PANTHER" id="PTHR43798:SF33">
    <property type="entry name" value="HYDROLASE, PUTATIVE (AFU_ORTHOLOGUE AFUA_2G14860)-RELATED"/>
    <property type="match status" value="1"/>
</dbReference>
<reference evidence="2 3" key="1">
    <citation type="submission" date="2023-07" db="EMBL/GenBank/DDBJ databases">
        <title>Genomic Encyclopedia of Type Strains, Phase IV (KMG-IV): sequencing the most valuable type-strain genomes for metagenomic binning, comparative biology and taxonomic classification.</title>
        <authorList>
            <person name="Goeker M."/>
        </authorList>
    </citation>
    <scope>NUCLEOTIDE SEQUENCE [LARGE SCALE GENOMIC DNA]</scope>
    <source>
        <strain evidence="2 3">DSM 19922</strain>
    </source>
</reference>
<dbReference type="EMBL" id="JAUSVU010000007">
    <property type="protein sequence ID" value="MDQ0533562.1"/>
    <property type="molecule type" value="Genomic_DNA"/>
</dbReference>
<dbReference type="Pfam" id="PF00561">
    <property type="entry name" value="Abhydrolase_1"/>
    <property type="match status" value="1"/>
</dbReference>
<evidence type="ECO:0000313" key="3">
    <source>
        <dbReference type="Proteomes" id="UP001244552"/>
    </source>
</evidence>
<dbReference type="InterPro" id="IPR050266">
    <property type="entry name" value="AB_hydrolase_sf"/>
</dbReference>
<dbReference type="RefSeq" id="WP_209981964.1">
    <property type="nucleotide sequence ID" value="NZ_JAGINO010000007.1"/>
</dbReference>
<dbReference type="InterPro" id="IPR029058">
    <property type="entry name" value="AB_hydrolase_fold"/>
</dbReference>
<keyword evidence="3" id="KW-1185">Reference proteome</keyword>
<feature type="domain" description="AB hydrolase-1" evidence="1">
    <location>
        <begin position="49"/>
        <end position="313"/>
    </location>
</feature>
<evidence type="ECO:0000259" key="1">
    <source>
        <dbReference type="Pfam" id="PF00561"/>
    </source>
</evidence>
<dbReference type="InterPro" id="IPR000073">
    <property type="entry name" value="AB_hydrolase_1"/>
</dbReference>
<sequence length="336" mass="37414">MIDHQSAGRGAEPRVILEDMLIPSDTAGIRLFIRNKRLSSLREFSGSRTILFVHGSSYPASTSFDLPFGGRSWMDHLAGQGHDVYLLDLRGYGRSTRPTEMDLPADGGTPIVRTETAVRDVASAVRFILGRRGIDQLNLIGWSWGTTLMASFTAANNGLVNRLVLLAPQWLRTTPSLSDMGGVLGTYRLVSRADARARWLRGVPEDKRADTLPDDWFRMWADATFATDPWGATQSPQVLRVPNGTVQDSREYWAAGVPLYDPSDIRVPVLLVHAEWDQEMPLEMCRTYFSLLAGAPYRRWVEIGEGTHSLPMERNRWQLIDEVDSFLNPGGLAAGS</sequence>
<proteinExistence type="predicted"/>